<feature type="region of interest" description="Disordered" evidence="6">
    <location>
        <begin position="358"/>
        <end position="428"/>
    </location>
</feature>
<feature type="compositionally biased region" description="Polar residues" evidence="6">
    <location>
        <begin position="711"/>
        <end position="722"/>
    </location>
</feature>
<gene>
    <name evidence="8" type="ORF">GPM918_LOCUS12031</name>
    <name evidence="9" type="ORF">SRO942_LOCUS12032</name>
</gene>
<feature type="region of interest" description="Disordered" evidence="6">
    <location>
        <begin position="547"/>
        <end position="612"/>
    </location>
</feature>
<keyword evidence="4" id="KW-0520">NAD</keyword>
<feature type="compositionally biased region" description="Polar residues" evidence="6">
    <location>
        <begin position="284"/>
        <end position="294"/>
    </location>
</feature>
<dbReference type="Gene3D" id="3.90.228.10">
    <property type="match status" value="1"/>
</dbReference>
<evidence type="ECO:0000259" key="7">
    <source>
        <dbReference type="PROSITE" id="PS51154"/>
    </source>
</evidence>
<keyword evidence="5" id="KW-0539">Nucleus</keyword>
<keyword evidence="2" id="KW-0328">Glycosyltransferase</keyword>
<comment type="caution">
    <text evidence="8">The sequence shown here is derived from an EMBL/GenBank/DDBJ whole genome shotgun (WGS) entry which is preliminary data.</text>
</comment>
<feature type="compositionally biased region" description="Polar residues" evidence="6">
    <location>
        <begin position="547"/>
        <end position="557"/>
    </location>
</feature>
<dbReference type="InterPro" id="IPR002589">
    <property type="entry name" value="Macro_dom"/>
</dbReference>
<feature type="region of interest" description="Disordered" evidence="6">
    <location>
        <begin position="444"/>
        <end position="507"/>
    </location>
</feature>
<feature type="compositionally biased region" description="Low complexity" evidence="6">
    <location>
        <begin position="697"/>
        <end position="710"/>
    </location>
</feature>
<feature type="region of interest" description="Disordered" evidence="6">
    <location>
        <begin position="242"/>
        <end position="294"/>
    </location>
</feature>
<comment type="subcellular location">
    <subcellularLocation>
        <location evidence="1">Nucleus</location>
    </subcellularLocation>
</comment>
<dbReference type="PANTHER" id="PTHR14453">
    <property type="entry name" value="PARP/ZINC FINGER CCCH TYPE DOMAIN CONTAINING PROTEIN"/>
    <property type="match status" value="1"/>
</dbReference>
<dbReference type="SUPFAM" id="SSF52949">
    <property type="entry name" value="Macro domain-like"/>
    <property type="match status" value="1"/>
</dbReference>
<evidence type="ECO:0000256" key="1">
    <source>
        <dbReference type="ARBA" id="ARBA00004123"/>
    </source>
</evidence>
<feature type="compositionally biased region" description="Polar residues" evidence="6">
    <location>
        <begin position="243"/>
        <end position="258"/>
    </location>
</feature>
<dbReference type="SUPFAM" id="SSF56399">
    <property type="entry name" value="ADP-ribosylation"/>
    <property type="match status" value="1"/>
</dbReference>
<dbReference type="Gene3D" id="3.40.220.10">
    <property type="entry name" value="Leucine Aminopeptidase, subunit E, domain 1"/>
    <property type="match status" value="1"/>
</dbReference>
<evidence type="ECO:0000256" key="4">
    <source>
        <dbReference type="ARBA" id="ARBA00023027"/>
    </source>
</evidence>
<dbReference type="PROSITE" id="PS51154">
    <property type="entry name" value="MACRO"/>
    <property type="match status" value="1"/>
</dbReference>
<dbReference type="GO" id="GO:0003950">
    <property type="term" value="F:NAD+ poly-ADP-ribosyltransferase activity"/>
    <property type="evidence" value="ECO:0007669"/>
    <property type="project" value="InterPro"/>
</dbReference>
<keyword evidence="3" id="KW-0808">Transferase</keyword>
<dbReference type="EMBL" id="CAJOBC010002584">
    <property type="protein sequence ID" value="CAF3740472.1"/>
    <property type="molecule type" value="Genomic_DNA"/>
</dbReference>
<dbReference type="GO" id="GO:0005737">
    <property type="term" value="C:cytoplasm"/>
    <property type="evidence" value="ECO:0007669"/>
    <property type="project" value="TreeGrafter"/>
</dbReference>
<keyword evidence="10" id="KW-1185">Reference proteome</keyword>
<feature type="region of interest" description="Disordered" evidence="6">
    <location>
        <begin position="682"/>
        <end position="760"/>
    </location>
</feature>
<dbReference type="PANTHER" id="PTHR14453:SF67">
    <property type="entry name" value="POLY [ADP-RIBOSE] POLYMERASE"/>
    <property type="match status" value="1"/>
</dbReference>
<feature type="compositionally biased region" description="Polar residues" evidence="6">
    <location>
        <begin position="444"/>
        <end position="472"/>
    </location>
</feature>
<dbReference type="Proteomes" id="UP000681722">
    <property type="component" value="Unassembled WGS sequence"/>
</dbReference>
<evidence type="ECO:0000313" key="9">
    <source>
        <dbReference type="EMBL" id="CAF3740472.1"/>
    </source>
</evidence>
<dbReference type="InterPro" id="IPR043472">
    <property type="entry name" value="Macro_dom-like"/>
</dbReference>
<name>A0A814EB26_9BILA</name>
<feature type="compositionally biased region" description="Polar residues" evidence="6">
    <location>
        <begin position="387"/>
        <end position="428"/>
    </location>
</feature>
<protein>
    <recommendedName>
        <fullName evidence="7">Macro domain-containing protein</fullName>
    </recommendedName>
</protein>
<feature type="compositionally biased region" description="Polar residues" evidence="6">
    <location>
        <begin position="497"/>
        <end position="507"/>
    </location>
</feature>
<dbReference type="GO" id="GO:0003714">
    <property type="term" value="F:transcription corepressor activity"/>
    <property type="evidence" value="ECO:0007669"/>
    <property type="project" value="TreeGrafter"/>
</dbReference>
<proteinExistence type="predicted"/>
<evidence type="ECO:0000313" key="8">
    <source>
        <dbReference type="EMBL" id="CAF0966993.1"/>
    </source>
</evidence>
<evidence type="ECO:0000313" key="10">
    <source>
        <dbReference type="Proteomes" id="UP000663829"/>
    </source>
</evidence>
<reference evidence="8" key="1">
    <citation type="submission" date="2021-02" db="EMBL/GenBank/DDBJ databases">
        <authorList>
            <person name="Nowell W R."/>
        </authorList>
    </citation>
    <scope>NUCLEOTIDE SEQUENCE</scope>
</reference>
<dbReference type="EMBL" id="CAJNOQ010002584">
    <property type="protein sequence ID" value="CAF0966993.1"/>
    <property type="molecule type" value="Genomic_DNA"/>
</dbReference>
<evidence type="ECO:0000256" key="5">
    <source>
        <dbReference type="ARBA" id="ARBA00023242"/>
    </source>
</evidence>
<dbReference type="GO" id="GO:0010629">
    <property type="term" value="P:negative regulation of gene expression"/>
    <property type="evidence" value="ECO:0007669"/>
    <property type="project" value="TreeGrafter"/>
</dbReference>
<evidence type="ECO:0000256" key="2">
    <source>
        <dbReference type="ARBA" id="ARBA00022676"/>
    </source>
</evidence>
<feature type="compositionally biased region" description="Low complexity" evidence="6">
    <location>
        <begin position="563"/>
        <end position="579"/>
    </location>
</feature>
<sequence length="1546" mass="175101">MDIFCAKKILSLFRNEHEYLIDINKIIKELALPPILVKNCLHEMASLYELTPRGDQVKFNPQLSLCDNYQRTGRCRNQECLALHICKNYLLYNECDEFRRNGHCTYCHSLDNTHNQSVLEHFKLKPDFDFVSSLLSFKENKVYDKNQILVDDLSSQNNQEKEEEKEKTTVLILKSKDNQTELTDQLLDQVFTNYKKYIVQKIVKDKTTVEIEWEDAEVCDLIKQYIQDRHGQIIDVEEKPVTSLPQNEPQQNTLPLSDQQEHCSRKRTSSDYTDMDTKKDQEQTEQNNIRDSNQNEVQSTLQLFNSAFSPLKNSFDGSLPSSMQPELQSTVVNEPLSSHQESPTTVNVFSQRFASMSTQRSYSGRGRGRTVGCPPSPSVTQMHKESPPTTKEQILVTSTFQPESFSSRLKPSTAIPKQQQPSTASSLQNKTLLTPVALQTQISSVEQQDLESETSISTTSNDENTASTTSEFSRSKEESTDMNDQQQEQFPNCFGKPQQQTENKSTAECLQNKVSPVSGGFSQRYIPVINNSQPVLVPMNDIKSSLTPHSRRLSVNESKTSKTDSSSSVTFSQRTVSSQKHTDQQELTNQSFSPQIPHCDVDDGSSTTLKNYSLRSTPVSGLGRGRSFQQYVQSDNHVHRSSPKDILNNELPISDVVENTARNDHSPPVQSQPAIDIYSDQSFSSQSVSTTNIQEHIQSSSSTITPSFQSETKPTNNASSPSPDVHTPPPVTTATQEESLQHGLSPISVTSPIVNNSKNNDIKKNSLSIISTVVDGNSGLSRRNQPVLRMNRSRAGGTGLSTVGRTTTPTIAKDDEQQYVSSKSTGLTTNPVSNLRSTICQLKSISDDNLCYLLGPGRESLKKIESQYGNNVEIYSHLPNGCFLAPDHLHATITQQIKTLIPEYLSIEIVKMNPNQDYELFLLLQTSHAEQILQAHQKEFAIITETFSKVEIQIEVTQSNVKNPQSSTASATCLLYPNDGKFHIQKTHSSIDVILNDISQVSADALVCITTSENILKSVLAQAGKDISDQYHQSYKSDQVLILNGGKTKAQKIIFIDWKKTTSKMSDTEIQESLATVVQFCLDTARERDIKSIVFPPIGTGSIGCDSFLVAEAMIGAASERLHKYEMNVIYAIYTKPQDKYPENDPCYQIFRSYLNSLIEQIRMDIEREQKHRIIPASRNQSSISSVSQKISRKITSKRIITLSNTSVEKRHQSLIVELKRAIIEKSIDIDSIQYADDSNQLIDFCLNYFVLPRLDYSSRKLIIRGDSESCLQCLSNLILLKQKTQLPNKWHYIDKDLTEKLHNHEFSQFISIKMEEFALCGEQTVQLEDDDAQYDVDFTKKQVRINGGKLGMIVHTQLTIPQSFSSPGTWIIDKNNRYCTRKILLGLDRNDAKECIQHFQKTMDKSLWTVTKVYLIQNWPCYISYFNYCFDNQQTPELSIDHYLFHGSYLESVQTIIYYGFNPFYITKYGKKQLGKGVCFTSDAYTSHLYGTRRSCDEGQHYMFLASVMIVPSVDKHDQIYSITNEYQTYPRYLLVYSKKISNDK</sequence>
<feature type="domain" description="Macro" evidence="7">
    <location>
        <begin position="978"/>
        <end position="1159"/>
    </location>
</feature>
<feature type="compositionally biased region" description="Polar residues" evidence="6">
    <location>
        <begin position="585"/>
        <end position="594"/>
    </location>
</feature>
<dbReference type="Proteomes" id="UP000663829">
    <property type="component" value="Unassembled WGS sequence"/>
</dbReference>
<organism evidence="8 10">
    <name type="scientific">Didymodactylos carnosus</name>
    <dbReference type="NCBI Taxonomy" id="1234261"/>
    <lineage>
        <taxon>Eukaryota</taxon>
        <taxon>Metazoa</taxon>
        <taxon>Spiralia</taxon>
        <taxon>Gnathifera</taxon>
        <taxon>Rotifera</taxon>
        <taxon>Eurotatoria</taxon>
        <taxon>Bdelloidea</taxon>
        <taxon>Philodinida</taxon>
        <taxon>Philodinidae</taxon>
        <taxon>Didymodactylos</taxon>
    </lineage>
</organism>
<accession>A0A814EB26</accession>
<dbReference type="Pfam" id="PF00644">
    <property type="entry name" value="PARP"/>
    <property type="match status" value="1"/>
</dbReference>
<dbReference type="Pfam" id="PF01661">
    <property type="entry name" value="Macro"/>
    <property type="match status" value="1"/>
</dbReference>
<dbReference type="GO" id="GO:0005634">
    <property type="term" value="C:nucleus"/>
    <property type="evidence" value="ECO:0007669"/>
    <property type="project" value="UniProtKB-SubCell"/>
</dbReference>
<dbReference type="InterPro" id="IPR012317">
    <property type="entry name" value="Poly(ADP-ribose)pol_cat_dom"/>
</dbReference>
<evidence type="ECO:0000256" key="3">
    <source>
        <dbReference type="ARBA" id="ARBA00022679"/>
    </source>
</evidence>
<evidence type="ECO:0000256" key="6">
    <source>
        <dbReference type="SAM" id="MobiDB-lite"/>
    </source>
</evidence>
<dbReference type="OrthoDB" id="6133115at2759"/>
<dbReference type="InterPro" id="IPR052056">
    <property type="entry name" value="Mono-ARTD/PARP"/>
</dbReference>